<dbReference type="InterPro" id="IPR019301">
    <property type="entry name" value="Flagellar_prot_FlgJ_N"/>
</dbReference>
<dbReference type="RefSeq" id="WP_207140203.1">
    <property type="nucleotide sequence ID" value="NZ_JAEKJZ010000001.1"/>
</dbReference>
<comment type="caution">
    <text evidence="2">The sequence shown here is derived from an EMBL/GenBank/DDBJ whole genome shotgun (WGS) entry which is preliminary data.</text>
</comment>
<evidence type="ECO:0000259" key="1">
    <source>
        <dbReference type="Pfam" id="PF10135"/>
    </source>
</evidence>
<protein>
    <submittedName>
        <fullName evidence="2">Rod-binding protein</fullName>
    </submittedName>
</protein>
<proteinExistence type="predicted"/>
<gene>
    <name evidence="2" type="ORF">JF539_10235</name>
</gene>
<dbReference type="Proteomes" id="UP000664096">
    <property type="component" value="Unassembled WGS sequence"/>
</dbReference>
<feature type="domain" description="Flagellar protein FlgJ N-terminal" evidence="1">
    <location>
        <begin position="94"/>
        <end position="132"/>
    </location>
</feature>
<dbReference type="Pfam" id="PF10135">
    <property type="entry name" value="Rod-binding"/>
    <property type="match status" value="1"/>
</dbReference>
<accession>A0A939ECM2</accession>
<reference evidence="2" key="1">
    <citation type="submission" date="2020-12" db="EMBL/GenBank/DDBJ databases">
        <title>Oil enriched cultivation method for isolating marine PHA-producing bacteria.</title>
        <authorList>
            <person name="Zheng W."/>
            <person name="Yu S."/>
            <person name="Huang Y."/>
        </authorList>
    </citation>
    <scope>NUCLEOTIDE SEQUENCE</scope>
    <source>
        <strain evidence="2">SY-2-12</strain>
    </source>
</reference>
<evidence type="ECO:0000313" key="3">
    <source>
        <dbReference type="Proteomes" id="UP000664096"/>
    </source>
</evidence>
<name>A0A939ECM2_9HYPH</name>
<dbReference type="EMBL" id="JAEKJZ010000001">
    <property type="protein sequence ID" value="MBN9670715.1"/>
    <property type="molecule type" value="Genomic_DNA"/>
</dbReference>
<organism evidence="2 3">
    <name type="scientific">Roseibium aggregatum</name>
    <dbReference type="NCBI Taxonomy" id="187304"/>
    <lineage>
        <taxon>Bacteria</taxon>
        <taxon>Pseudomonadati</taxon>
        <taxon>Pseudomonadota</taxon>
        <taxon>Alphaproteobacteria</taxon>
        <taxon>Hyphomicrobiales</taxon>
        <taxon>Stappiaceae</taxon>
        <taxon>Roseibium</taxon>
    </lineage>
</organism>
<sequence length="142" mass="14426">MAITPPSDLILDVAKAADPVSRQIATNRLRSIAASGTGEGFGLAFADASAGWEANFNRFSSAAATGSSGSGKSPAEKFEAMVLSQFVETMLPQDADAVFGEGATGEIWRSMLAEQVSNQIAASGGVGIADLISDSLKQGANA</sequence>
<evidence type="ECO:0000313" key="2">
    <source>
        <dbReference type="EMBL" id="MBN9670715.1"/>
    </source>
</evidence>
<dbReference type="AlphaFoldDB" id="A0A939ECM2"/>